<evidence type="ECO:0000313" key="2">
    <source>
        <dbReference type="EMBL" id="MFD0872436.1"/>
    </source>
</evidence>
<gene>
    <name evidence="2" type="ORF">ACFQ03_25265</name>
</gene>
<sequence length="45" mass="4969">MSGEQPSAKQLKARQAQSAADRTGRNKKETSQLQSEADQSDLKKH</sequence>
<evidence type="ECO:0008006" key="4">
    <source>
        <dbReference type="Google" id="ProtNLM"/>
    </source>
</evidence>
<dbReference type="EMBL" id="JBHTIU010000108">
    <property type="protein sequence ID" value="MFD0872436.1"/>
    <property type="molecule type" value="Genomic_DNA"/>
</dbReference>
<evidence type="ECO:0000313" key="3">
    <source>
        <dbReference type="Proteomes" id="UP001597120"/>
    </source>
</evidence>
<accession>A0ABW3DIN3</accession>
<evidence type="ECO:0000256" key="1">
    <source>
        <dbReference type="SAM" id="MobiDB-lite"/>
    </source>
</evidence>
<dbReference type="Proteomes" id="UP001597120">
    <property type="component" value="Unassembled WGS sequence"/>
</dbReference>
<organism evidence="2 3">
    <name type="scientific">Paenibacillus residui</name>
    <dbReference type="NCBI Taxonomy" id="629724"/>
    <lineage>
        <taxon>Bacteria</taxon>
        <taxon>Bacillati</taxon>
        <taxon>Bacillota</taxon>
        <taxon>Bacilli</taxon>
        <taxon>Bacillales</taxon>
        <taxon>Paenibacillaceae</taxon>
        <taxon>Paenibacillus</taxon>
    </lineage>
</organism>
<feature type="region of interest" description="Disordered" evidence="1">
    <location>
        <begin position="1"/>
        <end position="45"/>
    </location>
</feature>
<protein>
    <recommendedName>
        <fullName evidence="4">Small EDRK-rich factor-like N-terminal domain-containing protein</fullName>
    </recommendedName>
</protein>
<comment type="caution">
    <text evidence="2">The sequence shown here is derived from an EMBL/GenBank/DDBJ whole genome shotgun (WGS) entry which is preliminary data.</text>
</comment>
<proteinExistence type="predicted"/>
<name>A0ABW3DIN3_9BACL</name>
<dbReference type="RefSeq" id="WP_379291806.1">
    <property type="nucleotide sequence ID" value="NZ_JBHTIU010000108.1"/>
</dbReference>
<reference evidence="3" key="1">
    <citation type="journal article" date="2019" name="Int. J. Syst. Evol. Microbiol.">
        <title>The Global Catalogue of Microorganisms (GCM) 10K type strain sequencing project: providing services to taxonomists for standard genome sequencing and annotation.</title>
        <authorList>
            <consortium name="The Broad Institute Genomics Platform"/>
            <consortium name="The Broad Institute Genome Sequencing Center for Infectious Disease"/>
            <person name="Wu L."/>
            <person name="Ma J."/>
        </authorList>
    </citation>
    <scope>NUCLEOTIDE SEQUENCE [LARGE SCALE GENOMIC DNA]</scope>
    <source>
        <strain evidence="3">CCUG 57263</strain>
    </source>
</reference>
<keyword evidence="3" id="KW-1185">Reference proteome</keyword>